<name>I2GCG7_9BACT</name>
<reference evidence="1 2" key="1">
    <citation type="journal article" date="2012" name="J. Bacteriol.">
        <title>Genome Sequence of the Filamentous Bacterium Fibrisoma limi BUZ 3T.</title>
        <authorList>
            <person name="Filippini M."/>
            <person name="Qi W."/>
            <person name="Jaenicke S."/>
            <person name="Goesmann A."/>
            <person name="Smits T.H."/>
            <person name="Bagheri H.C."/>
        </authorList>
    </citation>
    <scope>NUCLEOTIDE SEQUENCE [LARGE SCALE GENOMIC DNA]</scope>
    <source>
        <strain evidence="2">BUZ 3T</strain>
    </source>
</reference>
<comment type="caution">
    <text evidence="1">The sequence shown here is derived from an EMBL/GenBank/DDBJ whole genome shotgun (WGS) entry which is preliminary data.</text>
</comment>
<evidence type="ECO:0000313" key="2">
    <source>
        <dbReference type="Proteomes" id="UP000009309"/>
    </source>
</evidence>
<gene>
    <name evidence="1" type="ORF">BN8_00522</name>
</gene>
<proteinExistence type="predicted"/>
<dbReference type="Proteomes" id="UP000009309">
    <property type="component" value="Unassembled WGS sequence"/>
</dbReference>
<dbReference type="AlphaFoldDB" id="I2GCG7"/>
<evidence type="ECO:0000313" key="1">
    <source>
        <dbReference type="EMBL" id="CCH51591.1"/>
    </source>
</evidence>
<organism evidence="1 2">
    <name type="scientific">Fibrisoma limi BUZ 3</name>
    <dbReference type="NCBI Taxonomy" id="1185876"/>
    <lineage>
        <taxon>Bacteria</taxon>
        <taxon>Pseudomonadati</taxon>
        <taxon>Bacteroidota</taxon>
        <taxon>Cytophagia</taxon>
        <taxon>Cytophagales</taxon>
        <taxon>Spirosomataceae</taxon>
        <taxon>Fibrisoma</taxon>
    </lineage>
</organism>
<protein>
    <submittedName>
        <fullName evidence="1">Uncharacterized protein</fullName>
    </submittedName>
</protein>
<sequence length="50" mass="5793">MIKHLQPSEVMTPTLVGMNRRPGRNLYVVRYDPHARGDEPQIRTSEKGFI</sequence>
<keyword evidence="2" id="KW-1185">Reference proteome</keyword>
<accession>I2GCG7</accession>
<dbReference type="EMBL" id="CAIT01000004">
    <property type="protein sequence ID" value="CCH51591.1"/>
    <property type="molecule type" value="Genomic_DNA"/>
</dbReference>